<accession>A0A137NTX5</accession>
<reference evidence="2 3" key="1">
    <citation type="journal article" date="2015" name="Genome Biol. Evol.">
        <title>Phylogenomic analyses indicate that early fungi evolved digesting cell walls of algal ancestors of land plants.</title>
        <authorList>
            <person name="Chang Y."/>
            <person name="Wang S."/>
            <person name="Sekimoto S."/>
            <person name="Aerts A.L."/>
            <person name="Choi C."/>
            <person name="Clum A."/>
            <person name="LaButti K.M."/>
            <person name="Lindquist E.A."/>
            <person name="Yee Ngan C."/>
            <person name="Ohm R.A."/>
            <person name="Salamov A.A."/>
            <person name="Grigoriev I.V."/>
            <person name="Spatafora J.W."/>
            <person name="Berbee M.L."/>
        </authorList>
    </citation>
    <scope>NUCLEOTIDE SEQUENCE [LARGE SCALE GENOMIC DNA]</scope>
    <source>
        <strain evidence="2 3">NRRL 28638</strain>
    </source>
</reference>
<name>A0A137NTX5_CONC2</name>
<evidence type="ECO:0000313" key="3">
    <source>
        <dbReference type="Proteomes" id="UP000070444"/>
    </source>
</evidence>
<dbReference type="Gene3D" id="3.40.50.300">
    <property type="entry name" value="P-loop containing nucleotide triphosphate hydrolases"/>
    <property type="match status" value="1"/>
</dbReference>
<dbReference type="PROSITE" id="PS51192">
    <property type="entry name" value="HELICASE_ATP_BIND_1"/>
    <property type="match status" value="1"/>
</dbReference>
<dbReference type="InterPro" id="IPR014001">
    <property type="entry name" value="Helicase_ATP-bd"/>
</dbReference>
<dbReference type="STRING" id="796925.A0A137NTX5"/>
<feature type="domain" description="Helicase ATP-binding" evidence="1">
    <location>
        <begin position="1"/>
        <end position="104"/>
    </location>
</feature>
<gene>
    <name evidence="2" type="ORF">CONCODRAFT_12017</name>
</gene>
<dbReference type="InterPro" id="IPR027417">
    <property type="entry name" value="P-loop_NTPase"/>
</dbReference>
<dbReference type="SUPFAM" id="SSF52540">
    <property type="entry name" value="P-loop containing nucleoside triphosphate hydrolases"/>
    <property type="match status" value="1"/>
</dbReference>
<dbReference type="AlphaFoldDB" id="A0A137NTX5"/>
<organism evidence="2 3">
    <name type="scientific">Conidiobolus coronatus (strain ATCC 28846 / CBS 209.66 / NRRL 28638)</name>
    <name type="common">Delacroixia coronata</name>
    <dbReference type="NCBI Taxonomy" id="796925"/>
    <lineage>
        <taxon>Eukaryota</taxon>
        <taxon>Fungi</taxon>
        <taxon>Fungi incertae sedis</taxon>
        <taxon>Zoopagomycota</taxon>
        <taxon>Entomophthoromycotina</taxon>
        <taxon>Entomophthoromycetes</taxon>
        <taxon>Entomophthorales</taxon>
        <taxon>Ancylistaceae</taxon>
        <taxon>Conidiobolus</taxon>
    </lineage>
</organism>
<evidence type="ECO:0000259" key="1">
    <source>
        <dbReference type="PROSITE" id="PS51192"/>
    </source>
</evidence>
<proteinExistence type="predicted"/>
<dbReference type="Proteomes" id="UP000070444">
    <property type="component" value="Unassembled WGS sequence"/>
</dbReference>
<keyword evidence="3" id="KW-1185">Reference proteome</keyword>
<protein>
    <recommendedName>
        <fullName evidence="1">Helicase ATP-binding domain-containing protein</fullName>
    </recommendedName>
</protein>
<sequence>MELNVVEIYGQAVDSSELESCHVLFSTPGRLVDLVRRRIVNVGNLKILIIDRVEDIYYRQSIEFLEVIFNFVHIKTQLVLVFEASVIEDNLKPFVNSITSPEIINVGEKESNLHIEPSISHYYLYYSGSDNKLEIIRDLNEEISKCCGWGIINAENQEFDELCKIFREMGSRFKLAELTYKLENSYDQLTNCLLINISANSKKTKHINKSELNRLKIIVNYTLPSSIQYATQCKLFNAEGRIKVINIVNSEDYKNFKDLEKDCGIKIQDLDQVLEDLIK</sequence>
<evidence type="ECO:0000313" key="2">
    <source>
        <dbReference type="EMBL" id="KXN66189.1"/>
    </source>
</evidence>
<dbReference type="EMBL" id="KQ964756">
    <property type="protein sequence ID" value="KXN66189.1"/>
    <property type="molecule type" value="Genomic_DNA"/>
</dbReference>